<evidence type="ECO:0000256" key="4">
    <source>
        <dbReference type="SAM" id="MobiDB-lite"/>
    </source>
</evidence>
<dbReference type="InterPro" id="IPR030564">
    <property type="entry name" value="Myotubularin"/>
</dbReference>
<dbReference type="PANTHER" id="PTHR10807">
    <property type="entry name" value="MYOTUBULARIN-RELATED"/>
    <property type="match status" value="1"/>
</dbReference>
<feature type="binding site" evidence="3">
    <location>
        <begin position="345"/>
        <end position="351"/>
    </location>
    <ligand>
        <name>substrate</name>
    </ligand>
</feature>
<dbReference type="PROSITE" id="PS00383">
    <property type="entry name" value="TYR_PHOSPHATASE_1"/>
    <property type="match status" value="1"/>
</dbReference>
<feature type="binding site" evidence="3">
    <location>
        <begin position="283"/>
        <end position="284"/>
    </location>
    <ligand>
        <name>substrate</name>
    </ligand>
</feature>
<feature type="active site" description="Phosphocysteine intermediate" evidence="2">
    <location>
        <position position="345"/>
    </location>
</feature>
<organism evidence="6 7">
    <name type="scientific">Geranomyces variabilis</name>
    <dbReference type="NCBI Taxonomy" id="109894"/>
    <lineage>
        <taxon>Eukaryota</taxon>
        <taxon>Fungi</taxon>
        <taxon>Fungi incertae sedis</taxon>
        <taxon>Chytridiomycota</taxon>
        <taxon>Chytridiomycota incertae sedis</taxon>
        <taxon>Chytridiomycetes</taxon>
        <taxon>Spizellomycetales</taxon>
        <taxon>Powellomycetaceae</taxon>
        <taxon>Geranomyces</taxon>
    </lineage>
</organism>
<comment type="similarity">
    <text evidence="1">Belongs to the protein-tyrosine phosphatase family. Non-receptor class myotubularin subfamily.</text>
</comment>
<comment type="caution">
    <text evidence="6">The sequence shown here is derived from an EMBL/GenBank/DDBJ whole genome shotgun (WGS) entry which is preliminary data.</text>
</comment>
<dbReference type="InterPro" id="IPR011993">
    <property type="entry name" value="PH-like_dom_sf"/>
</dbReference>
<feature type="compositionally biased region" description="Polar residues" evidence="4">
    <location>
        <begin position="473"/>
        <end position="490"/>
    </location>
</feature>
<evidence type="ECO:0000259" key="5">
    <source>
        <dbReference type="PROSITE" id="PS51339"/>
    </source>
</evidence>
<evidence type="ECO:0000256" key="3">
    <source>
        <dbReference type="PIRSR" id="PIRSR630564-2"/>
    </source>
</evidence>
<dbReference type="SUPFAM" id="SSF52799">
    <property type="entry name" value="(Phosphotyrosine protein) phosphatases II"/>
    <property type="match status" value="1"/>
</dbReference>
<sequence length="873" mass="94654">MEHIQISKVAGVKVDKGRKSYFGTLHILAHHLLFCAEGSDTEIWISYSTVQSVDRKAPSAQGLHSICVTCRNFQFVRLHIASERDATEVFASLQRLINITSIEQTYAFSYQPAKPYPAGAKWRMFDPAKEFARLGVNTLTDQWRFTTVNENYEFSPTYPRCLVVPAKISDNVLRYTGKFRSKARIPALSYLHRPNMASITRSSQPLVGLKQNRSIQDEKLVEAIFSSCIKIRNASSGGASASTNLIVDARPTANAMAQTALGAGTESVENYRDCQIVFLGIDNIHVVRDSLYKLTAVMNSVETGPVPKAQLHKSGWLKHIRHILDGSATMVKQVHLQNSHVLVHCSDGWDRTAQLCSLAEICLDPYYRTIEGFAVLIEKEWTSFGHKFRDRCGHLSRDSNSQPSHAASVGAQLQAARRNVSNSLTSVAKGFFAKNIGGLSFSAAAAPSLAPSPVPLGVNTLGSSPTLPARATHSTAYTASSNDSNSSQGQEALASVETAVPNSMAPREVSPVFTQFLDCVYQLWTQFPTHFEFSERLLSALHLHVYACQYGNFLFNCERELLAYRVPLNGKDIEDATHSVWNHILHGNTDEYLNPLYVPPAGRLEQTVGSTQGAVGAGTGPTAAAGSRPGAPGTVSPDGIVLYPSTANLKYWAGLCLREEEIEMDREPASFATKASASDEEESPIDPGEDADDGVFVPLAVPLLSHEATAVSSNSPSPRASRSLQPTLSASPRPPASPSQRAFATDRQKSPARPLQALYSNPWGSPDAFLSSDDGDPEDVLASPVPPLVAKESLTDLIMEAIDDDKPDPPPPARSPYMPFSSPQTADQAGQTAEARASSPAVDRKHAAATPPKPPPKEPVNMPHPLWVDPESG</sequence>
<dbReference type="GO" id="GO:0005737">
    <property type="term" value="C:cytoplasm"/>
    <property type="evidence" value="ECO:0007669"/>
    <property type="project" value="TreeGrafter"/>
</dbReference>
<dbReference type="InterPro" id="IPR010569">
    <property type="entry name" value="Myotubularin-like_Pase_dom"/>
</dbReference>
<evidence type="ECO:0000256" key="2">
    <source>
        <dbReference type="PIRSR" id="PIRSR630564-1"/>
    </source>
</evidence>
<feature type="compositionally biased region" description="Acidic residues" evidence="4">
    <location>
        <begin position="678"/>
        <end position="693"/>
    </location>
</feature>
<dbReference type="Pfam" id="PF06602">
    <property type="entry name" value="Myotub-related"/>
    <property type="match status" value="1"/>
</dbReference>
<dbReference type="EMBL" id="JADGJQ010000069">
    <property type="protein sequence ID" value="KAJ3173822.1"/>
    <property type="molecule type" value="Genomic_DNA"/>
</dbReference>
<dbReference type="Gene3D" id="2.30.29.30">
    <property type="entry name" value="Pleckstrin-homology domain (PH domain)/Phosphotyrosine-binding domain (PTB)"/>
    <property type="match status" value="1"/>
</dbReference>
<dbReference type="GO" id="GO:0046856">
    <property type="term" value="P:phosphatidylinositol dephosphorylation"/>
    <property type="evidence" value="ECO:0007669"/>
    <property type="project" value="TreeGrafter"/>
</dbReference>
<gene>
    <name evidence="6" type="ORF">HDU87_007325</name>
</gene>
<evidence type="ECO:0000256" key="1">
    <source>
        <dbReference type="ARBA" id="ARBA00007471"/>
    </source>
</evidence>
<dbReference type="InterPro" id="IPR029021">
    <property type="entry name" value="Prot-tyrosine_phosphatase-like"/>
</dbReference>
<protein>
    <recommendedName>
        <fullName evidence="5">Myotubularin phosphatase domain-containing protein</fullName>
    </recommendedName>
</protein>
<dbReference type="SMART" id="SM00404">
    <property type="entry name" value="PTPc_motif"/>
    <property type="match status" value="1"/>
</dbReference>
<dbReference type="GO" id="GO:0016020">
    <property type="term" value="C:membrane"/>
    <property type="evidence" value="ECO:0007669"/>
    <property type="project" value="TreeGrafter"/>
</dbReference>
<dbReference type="PANTHER" id="PTHR10807:SF128">
    <property type="entry name" value="PHOSPHATIDYLINOSITOL-3,5-BISPHOSPHATE 3-PHOSPHATASE"/>
    <property type="match status" value="1"/>
</dbReference>
<dbReference type="GO" id="GO:0004438">
    <property type="term" value="F:phosphatidylinositol-3-phosphate phosphatase activity"/>
    <property type="evidence" value="ECO:0007669"/>
    <property type="project" value="TreeGrafter"/>
</dbReference>
<proteinExistence type="inferred from homology"/>
<dbReference type="SUPFAM" id="SSF50729">
    <property type="entry name" value="PH domain-like"/>
    <property type="match status" value="1"/>
</dbReference>
<dbReference type="InterPro" id="IPR003595">
    <property type="entry name" value="Tyr_Pase_cat"/>
</dbReference>
<accession>A0AAD5TE11</accession>
<feature type="domain" description="Myotubularin phosphatase" evidence="5">
    <location>
        <begin position="121"/>
        <end position="656"/>
    </location>
</feature>
<evidence type="ECO:0000313" key="7">
    <source>
        <dbReference type="Proteomes" id="UP001212152"/>
    </source>
</evidence>
<feature type="region of interest" description="Disordered" evidence="4">
    <location>
        <begin position="667"/>
        <end position="694"/>
    </location>
</feature>
<dbReference type="InterPro" id="IPR048994">
    <property type="entry name" value="PH-GRAM_MTMR6-9"/>
</dbReference>
<dbReference type="AlphaFoldDB" id="A0AAD5TE11"/>
<evidence type="ECO:0000313" key="6">
    <source>
        <dbReference type="EMBL" id="KAJ3173822.1"/>
    </source>
</evidence>
<dbReference type="PROSITE" id="PS51339">
    <property type="entry name" value="PPASE_MYOTUBULARIN"/>
    <property type="match status" value="1"/>
</dbReference>
<feature type="region of interest" description="Disordered" evidence="4">
    <location>
        <begin position="473"/>
        <end position="495"/>
    </location>
</feature>
<keyword evidence="7" id="KW-1185">Reference proteome</keyword>
<dbReference type="Proteomes" id="UP001212152">
    <property type="component" value="Unassembled WGS sequence"/>
</dbReference>
<name>A0AAD5TE11_9FUNG</name>
<feature type="compositionally biased region" description="Low complexity" evidence="4">
    <location>
        <begin position="712"/>
        <end position="723"/>
    </location>
</feature>
<feature type="region of interest" description="Disordered" evidence="4">
    <location>
        <begin position="708"/>
        <end position="873"/>
    </location>
</feature>
<dbReference type="InterPro" id="IPR016130">
    <property type="entry name" value="Tyr_Pase_AS"/>
</dbReference>
<dbReference type="Pfam" id="PF21098">
    <property type="entry name" value="PH-GRAM_MTMR6-like"/>
    <property type="match status" value="1"/>
</dbReference>
<reference evidence="6" key="1">
    <citation type="submission" date="2020-05" db="EMBL/GenBank/DDBJ databases">
        <title>Phylogenomic resolution of chytrid fungi.</title>
        <authorList>
            <person name="Stajich J.E."/>
            <person name="Amses K."/>
            <person name="Simmons R."/>
            <person name="Seto K."/>
            <person name="Myers J."/>
            <person name="Bonds A."/>
            <person name="Quandt C.A."/>
            <person name="Barry K."/>
            <person name="Liu P."/>
            <person name="Grigoriev I."/>
            <person name="Longcore J.E."/>
            <person name="James T.Y."/>
        </authorList>
    </citation>
    <scope>NUCLEOTIDE SEQUENCE</scope>
    <source>
        <strain evidence="6">JEL0379</strain>
    </source>
</reference>
<feature type="compositionally biased region" description="Low complexity" evidence="4">
    <location>
        <begin position="620"/>
        <end position="634"/>
    </location>
</feature>
<feature type="compositionally biased region" description="Polar residues" evidence="4">
    <location>
        <begin position="821"/>
        <end position="831"/>
    </location>
</feature>
<feature type="region of interest" description="Disordered" evidence="4">
    <location>
        <begin position="611"/>
        <end position="634"/>
    </location>
</feature>